<protein>
    <submittedName>
        <fullName evidence="3">Uncharacterized protein LOC119631579 isoform X1</fullName>
    </submittedName>
</protein>
<organism evidence="2 3">
    <name type="scientific">Glossina fuscipes</name>
    <dbReference type="NCBI Taxonomy" id="7396"/>
    <lineage>
        <taxon>Eukaryota</taxon>
        <taxon>Metazoa</taxon>
        <taxon>Ecdysozoa</taxon>
        <taxon>Arthropoda</taxon>
        <taxon>Hexapoda</taxon>
        <taxon>Insecta</taxon>
        <taxon>Pterygota</taxon>
        <taxon>Neoptera</taxon>
        <taxon>Endopterygota</taxon>
        <taxon>Diptera</taxon>
        <taxon>Brachycera</taxon>
        <taxon>Muscomorpha</taxon>
        <taxon>Hippoboscoidea</taxon>
        <taxon>Glossinidae</taxon>
        <taxon>Glossina</taxon>
    </lineage>
</organism>
<sequence length="138" mass="15741">MVSQSEAADVHVPRRTGCKIVLLFCLFLRAYRYVRVCMRCAPFKSKSVNGKLDIRAKQRQTTAQHHLLREYSFAETLVHISNECKQASKRREQSGMHARIKYLRIFAYTINLDYITTPPSPTPPPPPPPPPPLPLLGI</sequence>
<feature type="compositionally biased region" description="Pro residues" evidence="1">
    <location>
        <begin position="118"/>
        <end position="138"/>
    </location>
</feature>
<gene>
    <name evidence="3" type="primary">LOC119631579</name>
</gene>
<name>A0A8U0W3Y0_9MUSC</name>
<keyword evidence="2" id="KW-1185">Reference proteome</keyword>
<dbReference type="RefSeq" id="XP_037879855.1">
    <property type="nucleotide sequence ID" value="XM_038023927.1"/>
</dbReference>
<reference evidence="3" key="1">
    <citation type="submission" date="2025-08" db="UniProtKB">
        <authorList>
            <consortium name="RefSeq"/>
        </authorList>
    </citation>
    <scope>IDENTIFICATION</scope>
    <source>
        <tissue evidence="3">Whole body pupa</tissue>
    </source>
</reference>
<dbReference type="AlphaFoldDB" id="A0A8U0W3Y0"/>
<evidence type="ECO:0000313" key="2">
    <source>
        <dbReference type="Proteomes" id="UP000092443"/>
    </source>
</evidence>
<accession>A0A8U0W3Y0</accession>
<proteinExistence type="predicted"/>
<dbReference type="GeneID" id="119631579"/>
<feature type="region of interest" description="Disordered" evidence="1">
    <location>
        <begin position="117"/>
        <end position="138"/>
    </location>
</feature>
<dbReference type="Proteomes" id="UP000092443">
    <property type="component" value="Unplaced"/>
</dbReference>
<evidence type="ECO:0000313" key="3">
    <source>
        <dbReference type="RefSeq" id="XP_037879855.1"/>
    </source>
</evidence>
<evidence type="ECO:0000256" key="1">
    <source>
        <dbReference type="SAM" id="MobiDB-lite"/>
    </source>
</evidence>
<dbReference type="KEGG" id="gfs:119631579"/>